<dbReference type="InterPro" id="IPR036736">
    <property type="entry name" value="ACP-like_sf"/>
</dbReference>
<evidence type="ECO:0000313" key="7">
    <source>
        <dbReference type="EMBL" id="KAH3660761.1"/>
    </source>
</evidence>
<keyword evidence="5" id="KW-0687">Ribonucleoprotein</keyword>
<dbReference type="GO" id="GO:0005739">
    <property type="term" value="C:mitochondrion"/>
    <property type="evidence" value="ECO:0007669"/>
    <property type="project" value="UniProtKB-SubCell"/>
</dbReference>
<sequence length="347" mass="39286">MLRARGLFISARQFHNSVVRPSVLDYFKFYKKKDAAPETPVKDTKEVIKEIETKTRDPVTSNEVVILGKHNSEFSDEKVSKRALEGFVFNTWLPEKSEFSNRNTGSLPYQEVVSELLTEIFKTHVPSINASDLKLDDLALRFKLLKEVQIKFGTSIPDIKLSQLDSFDKIERYLLDKLDPKSQLFNEKLPDAVYLDPKEFEGTNITVGEYVFESQKRKEIRNLYQKAKNAEQKAIQEALNDGENANNTPGKINSRTVSFGRPWIALVVLAELKVEDAINSLNDWMPSLGLQLILWVLPWGDLNLKKTGSSKSTSTWGAFKAEDDVSGAPENEIESDGFTASFVETLN</sequence>
<comment type="caution">
    <text evidence="7">The sequence shown here is derived from an EMBL/GenBank/DDBJ whole genome shotgun (WGS) entry which is preliminary data.</text>
</comment>
<evidence type="ECO:0000256" key="6">
    <source>
        <dbReference type="ARBA" id="ARBA00035183"/>
    </source>
</evidence>
<reference evidence="7" key="1">
    <citation type="journal article" date="2021" name="Open Biol.">
        <title>Shared evolutionary footprints suggest mitochondrial oxidative damage underlies multiple complex I losses in fungi.</title>
        <authorList>
            <person name="Schikora-Tamarit M.A."/>
            <person name="Marcet-Houben M."/>
            <person name="Nosek J."/>
            <person name="Gabaldon T."/>
        </authorList>
    </citation>
    <scope>NUCLEOTIDE SEQUENCE</scope>
    <source>
        <strain evidence="7">NCAIM Y.01608</strain>
    </source>
</reference>
<evidence type="ECO:0000256" key="1">
    <source>
        <dbReference type="ARBA" id="ARBA00004173"/>
    </source>
</evidence>
<accession>A0A9P8NWZ8</accession>
<comment type="similarity">
    <text evidence="2">Belongs to the mitochondrion-specific ribosomal protein mL50 family.</text>
</comment>
<dbReference type="Gene3D" id="1.10.1200.10">
    <property type="entry name" value="ACP-like"/>
    <property type="match status" value="1"/>
</dbReference>
<evidence type="ECO:0000256" key="4">
    <source>
        <dbReference type="ARBA" id="ARBA00023128"/>
    </source>
</evidence>
<protein>
    <recommendedName>
        <fullName evidence="6">Large ribosomal subunit protein mL50</fullName>
    </recommendedName>
</protein>
<dbReference type="Proteomes" id="UP000788993">
    <property type="component" value="Unassembled WGS sequence"/>
</dbReference>
<keyword evidence="4" id="KW-0496">Mitochondrion</keyword>
<reference evidence="7" key="2">
    <citation type="submission" date="2021-01" db="EMBL/GenBank/DDBJ databases">
        <authorList>
            <person name="Schikora-Tamarit M.A."/>
        </authorList>
    </citation>
    <scope>NUCLEOTIDE SEQUENCE</scope>
    <source>
        <strain evidence="7">NCAIM Y.01608</strain>
    </source>
</reference>
<proteinExistence type="inferred from homology"/>
<gene>
    <name evidence="7" type="ORF">OGATHE_005093</name>
</gene>
<dbReference type="EMBL" id="JAEUBD010001468">
    <property type="protein sequence ID" value="KAH3660761.1"/>
    <property type="molecule type" value="Genomic_DNA"/>
</dbReference>
<keyword evidence="8" id="KW-1185">Reference proteome</keyword>
<evidence type="ECO:0000256" key="5">
    <source>
        <dbReference type="ARBA" id="ARBA00023274"/>
    </source>
</evidence>
<dbReference type="AlphaFoldDB" id="A0A9P8NWZ8"/>
<name>A0A9P8NWZ8_9ASCO</name>
<dbReference type="InterPro" id="IPR018305">
    <property type="entry name" value="Ribosomal_m50"/>
</dbReference>
<keyword evidence="3" id="KW-0689">Ribosomal protein</keyword>
<evidence type="ECO:0000313" key="8">
    <source>
        <dbReference type="Proteomes" id="UP000788993"/>
    </source>
</evidence>
<organism evidence="7 8">
    <name type="scientific">Ogataea polymorpha</name>
    <dbReference type="NCBI Taxonomy" id="460523"/>
    <lineage>
        <taxon>Eukaryota</taxon>
        <taxon>Fungi</taxon>
        <taxon>Dikarya</taxon>
        <taxon>Ascomycota</taxon>
        <taxon>Saccharomycotina</taxon>
        <taxon>Pichiomycetes</taxon>
        <taxon>Pichiales</taxon>
        <taxon>Pichiaceae</taxon>
        <taxon>Ogataea</taxon>
    </lineage>
</organism>
<dbReference type="Pfam" id="PF10501">
    <property type="entry name" value="Ribosomal_L50"/>
    <property type="match status" value="1"/>
</dbReference>
<dbReference type="GO" id="GO:0005840">
    <property type="term" value="C:ribosome"/>
    <property type="evidence" value="ECO:0007669"/>
    <property type="project" value="UniProtKB-KW"/>
</dbReference>
<comment type="subcellular location">
    <subcellularLocation>
        <location evidence="1">Mitochondrion</location>
    </subcellularLocation>
</comment>
<evidence type="ECO:0000256" key="2">
    <source>
        <dbReference type="ARBA" id="ARBA00008860"/>
    </source>
</evidence>
<dbReference type="GO" id="GO:1990904">
    <property type="term" value="C:ribonucleoprotein complex"/>
    <property type="evidence" value="ECO:0007669"/>
    <property type="project" value="UniProtKB-KW"/>
</dbReference>
<evidence type="ECO:0000256" key="3">
    <source>
        <dbReference type="ARBA" id="ARBA00022980"/>
    </source>
</evidence>